<evidence type="ECO:0000256" key="9">
    <source>
        <dbReference type="SAM" id="Phobius"/>
    </source>
</evidence>
<evidence type="ECO:0000256" key="1">
    <source>
        <dbReference type="ARBA" id="ARBA00004211"/>
    </source>
</evidence>
<dbReference type="GO" id="GO:0016236">
    <property type="term" value="P:macroautophagy"/>
    <property type="evidence" value="ECO:0007669"/>
    <property type="project" value="TreeGrafter"/>
</dbReference>
<dbReference type="GO" id="GO:0048280">
    <property type="term" value="P:vesicle fusion with Golgi apparatus"/>
    <property type="evidence" value="ECO:0007669"/>
    <property type="project" value="TreeGrafter"/>
</dbReference>
<evidence type="ECO:0000256" key="6">
    <source>
        <dbReference type="ARBA" id="ARBA00022989"/>
    </source>
</evidence>
<keyword evidence="6 9" id="KW-1133">Transmembrane helix</keyword>
<gene>
    <name evidence="11" type="ORF">PLEOSDRAFT_1090707</name>
</gene>
<dbReference type="GO" id="GO:0006891">
    <property type="term" value="P:intra-Golgi vesicle-mediated transport"/>
    <property type="evidence" value="ECO:0007669"/>
    <property type="project" value="TreeGrafter"/>
</dbReference>
<keyword evidence="4 9" id="KW-0812">Transmembrane</keyword>
<evidence type="ECO:0000313" key="11">
    <source>
        <dbReference type="EMBL" id="KDQ23050.1"/>
    </source>
</evidence>
<dbReference type="GO" id="GO:0005794">
    <property type="term" value="C:Golgi apparatus"/>
    <property type="evidence" value="ECO:0007669"/>
    <property type="project" value="TreeGrafter"/>
</dbReference>
<comment type="subcellular location">
    <subcellularLocation>
        <location evidence="1">Membrane</location>
        <topology evidence="1">Single-pass type IV membrane protein</topology>
    </subcellularLocation>
</comment>
<protein>
    <recommendedName>
        <fullName evidence="10">t-SNARE coiled-coil homology domain-containing protein</fullName>
    </recommendedName>
</protein>
<dbReference type="GO" id="GO:0042147">
    <property type="term" value="P:retrograde transport, endosome to Golgi"/>
    <property type="evidence" value="ECO:0007669"/>
    <property type="project" value="TreeGrafter"/>
</dbReference>
<dbReference type="GO" id="GO:0031902">
    <property type="term" value="C:late endosome membrane"/>
    <property type="evidence" value="ECO:0007669"/>
    <property type="project" value="TreeGrafter"/>
</dbReference>
<comment type="similarity">
    <text evidence="2">Belongs to the VTI1 family.</text>
</comment>
<dbReference type="SMART" id="SM00397">
    <property type="entry name" value="t_SNARE"/>
    <property type="match status" value="1"/>
</dbReference>
<dbReference type="CDD" id="cd15862">
    <property type="entry name" value="SNARE_Vti1"/>
    <property type="match status" value="1"/>
</dbReference>
<dbReference type="SUPFAM" id="SSF47661">
    <property type="entry name" value="t-snare proteins"/>
    <property type="match status" value="1"/>
</dbReference>
<evidence type="ECO:0000256" key="7">
    <source>
        <dbReference type="ARBA" id="ARBA00023054"/>
    </source>
</evidence>
<dbReference type="InterPro" id="IPR010989">
    <property type="entry name" value="SNARE"/>
</dbReference>
<evidence type="ECO:0000256" key="5">
    <source>
        <dbReference type="ARBA" id="ARBA00022927"/>
    </source>
</evidence>
<dbReference type="GO" id="GO:0000149">
    <property type="term" value="F:SNARE binding"/>
    <property type="evidence" value="ECO:0007669"/>
    <property type="project" value="TreeGrafter"/>
</dbReference>
<evidence type="ECO:0000256" key="2">
    <source>
        <dbReference type="ARBA" id="ARBA00006108"/>
    </source>
</evidence>
<feature type="domain" description="T-SNARE coiled-coil homology" evidence="10">
    <location>
        <begin position="140"/>
        <end position="207"/>
    </location>
</feature>
<feature type="transmembrane region" description="Helical" evidence="9">
    <location>
        <begin position="216"/>
        <end position="235"/>
    </location>
</feature>
<dbReference type="GO" id="GO:0005484">
    <property type="term" value="F:SNAP receptor activity"/>
    <property type="evidence" value="ECO:0007669"/>
    <property type="project" value="TreeGrafter"/>
</dbReference>
<dbReference type="Gene3D" id="1.20.5.110">
    <property type="match status" value="1"/>
</dbReference>
<dbReference type="InterPro" id="IPR038407">
    <property type="entry name" value="v-SNARE_N_sf"/>
</dbReference>
<evidence type="ECO:0000256" key="8">
    <source>
        <dbReference type="ARBA" id="ARBA00023136"/>
    </source>
</evidence>
<dbReference type="GO" id="GO:0005789">
    <property type="term" value="C:endoplasmic reticulum membrane"/>
    <property type="evidence" value="ECO:0007669"/>
    <property type="project" value="TreeGrafter"/>
</dbReference>
<dbReference type="Pfam" id="PF05008">
    <property type="entry name" value="V-SNARE"/>
    <property type="match status" value="1"/>
</dbReference>
<keyword evidence="7" id="KW-0175">Coiled coil</keyword>
<accession>A0A067N7U4</accession>
<dbReference type="HOGENOM" id="CLU_075474_0_1_1"/>
<evidence type="ECO:0000256" key="3">
    <source>
        <dbReference type="ARBA" id="ARBA00022448"/>
    </source>
</evidence>
<proteinExistence type="inferred from homology"/>
<dbReference type="GO" id="GO:0012507">
    <property type="term" value="C:ER to Golgi transport vesicle membrane"/>
    <property type="evidence" value="ECO:0007669"/>
    <property type="project" value="TreeGrafter"/>
</dbReference>
<keyword evidence="5" id="KW-0653">Protein transport</keyword>
<dbReference type="EMBL" id="KL198013">
    <property type="protein sequence ID" value="KDQ23050.1"/>
    <property type="molecule type" value="Genomic_DNA"/>
</dbReference>
<sequence>MSDAESPLSIFESYEHDFQDLIREIKSKLDGEGSNASSGSRLATEQRKAALRRVELELDEADDLLSQMQLTLQAIPKSIRTPYTTRHSNAKSELTRCKNRSRELHAAVSRSEVLGTSGGFGFGGSKGASSDSPYGNERQRLLAGTETLDDGSRRLMDSQRIALETEEQGADILRNLRVQREQIENSRNMLNTADASIGRASGTLKKMIQQMYRQRVVISLIVVFLVAVVILILWFKLFRSR</sequence>
<evidence type="ECO:0000259" key="10">
    <source>
        <dbReference type="SMART" id="SM00397"/>
    </source>
</evidence>
<dbReference type="InParanoid" id="A0A067N7U4"/>
<dbReference type="GO" id="GO:0006896">
    <property type="term" value="P:Golgi to vacuole transport"/>
    <property type="evidence" value="ECO:0007669"/>
    <property type="project" value="TreeGrafter"/>
</dbReference>
<dbReference type="FunFam" id="1.20.5.110:FF:000002">
    <property type="entry name" value="Vesicle transport through interaction with t-SNAREsB"/>
    <property type="match status" value="1"/>
</dbReference>
<dbReference type="AlphaFoldDB" id="A0A067N7U4"/>
<dbReference type="Proteomes" id="UP000027073">
    <property type="component" value="Unassembled WGS sequence"/>
</dbReference>
<dbReference type="OrthoDB" id="430637at2759"/>
<dbReference type="STRING" id="1137138.A0A067N7U4"/>
<dbReference type="GO" id="GO:0006886">
    <property type="term" value="P:intracellular protein transport"/>
    <property type="evidence" value="ECO:0007669"/>
    <property type="project" value="InterPro"/>
</dbReference>
<evidence type="ECO:0000313" key="12">
    <source>
        <dbReference type="Proteomes" id="UP000027073"/>
    </source>
</evidence>
<dbReference type="PANTHER" id="PTHR21230">
    <property type="entry name" value="VESICLE TRANSPORT V-SNARE PROTEIN VTI1-RELATED"/>
    <property type="match status" value="1"/>
</dbReference>
<dbReference type="Gene3D" id="1.20.58.400">
    <property type="entry name" value="t-snare proteins"/>
    <property type="match status" value="1"/>
</dbReference>
<dbReference type="VEuPathDB" id="FungiDB:PLEOSDRAFT_1090707"/>
<name>A0A067N7U4_PLEO1</name>
<keyword evidence="8 9" id="KW-0472">Membrane</keyword>
<dbReference type="InterPro" id="IPR000727">
    <property type="entry name" value="T_SNARE_dom"/>
</dbReference>
<dbReference type="InterPro" id="IPR007705">
    <property type="entry name" value="Vesicle_trsprt_v-SNARE_N"/>
</dbReference>
<reference evidence="12" key="1">
    <citation type="journal article" date="2014" name="Proc. Natl. Acad. Sci. U.S.A.">
        <title>Extensive sampling of basidiomycete genomes demonstrates inadequacy of the white-rot/brown-rot paradigm for wood decay fungi.</title>
        <authorList>
            <person name="Riley R."/>
            <person name="Salamov A.A."/>
            <person name="Brown D.W."/>
            <person name="Nagy L.G."/>
            <person name="Floudas D."/>
            <person name="Held B.W."/>
            <person name="Levasseur A."/>
            <person name="Lombard V."/>
            <person name="Morin E."/>
            <person name="Otillar R."/>
            <person name="Lindquist E.A."/>
            <person name="Sun H."/>
            <person name="LaButti K.M."/>
            <person name="Schmutz J."/>
            <person name="Jabbour D."/>
            <person name="Luo H."/>
            <person name="Baker S.E."/>
            <person name="Pisabarro A.G."/>
            <person name="Walton J.D."/>
            <person name="Blanchette R.A."/>
            <person name="Henrissat B."/>
            <person name="Martin F."/>
            <person name="Cullen D."/>
            <person name="Hibbett D.S."/>
            <person name="Grigoriev I.V."/>
        </authorList>
    </citation>
    <scope>NUCLEOTIDE SEQUENCE [LARGE SCALE GENOMIC DNA]</scope>
    <source>
        <strain evidence="12">PC15</strain>
    </source>
</reference>
<evidence type="ECO:0000256" key="4">
    <source>
        <dbReference type="ARBA" id="ARBA00022692"/>
    </source>
</evidence>
<keyword evidence="3" id="KW-0813">Transport</keyword>
<dbReference type="FunCoup" id="A0A067N7U4">
    <property type="interactions" value="464"/>
</dbReference>
<dbReference type="PANTHER" id="PTHR21230:SF26">
    <property type="entry name" value="VESICLE TRANSPORT THROUGH INTERACTION WITH T-SNARES HOMOLOG 1A"/>
    <property type="match status" value="1"/>
</dbReference>
<dbReference type="GO" id="GO:0031201">
    <property type="term" value="C:SNARE complex"/>
    <property type="evidence" value="ECO:0007669"/>
    <property type="project" value="TreeGrafter"/>
</dbReference>
<organism evidence="11 12">
    <name type="scientific">Pleurotus ostreatus (strain PC15)</name>
    <name type="common">Oyster mushroom</name>
    <dbReference type="NCBI Taxonomy" id="1137138"/>
    <lineage>
        <taxon>Eukaryota</taxon>
        <taxon>Fungi</taxon>
        <taxon>Dikarya</taxon>
        <taxon>Basidiomycota</taxon>
        <taxon>Agaricomycotina</taxon>
        <taxon>Agaricomycetes</taxon>
        <taxon>Agaricomycetidae</taxon>
        <taxon>Agaricales</taxon>
        <taxon>Pleurotineae</taxon>
        <taxon>Pleurotaceae</taxon>
        <taxon>Pleurotus</taxon>
    </lineage>
</organism>
<dbReference type="Pfam" id="PF12352">
    <property type="entry name" value="V-SNARE_C"/>
    <property type="match status" value="1"/>
</dbReference>
<dbReference type="GO" id="GO:0005829">
    <property type="term" value="C:cytosol"/>
    <property type="evidence" value="ECO:0007669"/>
    <property type="project" value="GOC"/>
</dbReference>
<dbReference type="SUPFAM" id="SSF58038">
    <property type="entry name" value="SNARE fusion complex"/>
    <property type="match status" value="1"/>
</dbReference>